<dbReference type="Gene3D" id="3.30.70.330">
    <property type="match status" value="1"/>
</dbReference>
<dbReference type="InterPro" id="IPR005633">
    <property type="entry name" value="Ribosomal_uL23_N"/>
</dbReference>
<dbReference type="HAMAP" id="MF_01369_A">
    <property type="entry name" value="Ribosomal_uL23_A"/>
    <property type="match status" value="1"/>
</dbReference>
<dbReference type="Pfam" id="PF00276">
    <property type="entry name" value="Ribosomal_L23"/>
    <property type="match status" value="1"/>
</dbReference>
<reference evidence="7" key="1">
    <citation type="journal article" date="2014" name="Nat. Genet.">
        <title>Genome and transcriptome of the porcine whipworm Trichuris suis.</title>
        <authorList>
            <person name="Jex A.R."/>
            <person name="Nejsum P."/>
            <person name="Schwarz E.M."/>
            <person name="Hu L."/>
            <person name="Young N.D."/>
            <person name="Hall R.S."/>
            <person name="Korhonen P.K."/>
            <person name="Liao S."/>
            <person name="Thamsborg S."/>
            <person name="Xia J."/>
            <person name="Xu P."/>
            <person name="Wang S."/>
            <person name="Scheerlinck J.P."/>
            <person name="Hofmann A."/>
            <person name="Sternberg P.W."/>
            <person name="Wang J."/>
            <person name="Gasser R.B."/>
        </authorList>
    </citation>
    <scope>NUCLEOTIDE SEQUENCE [LARGE SCALE GENOMIC DNA]</scope>
    <source>
        <strain evidence="7">DCEP-RM93F</strain>
    </source>
</reference>
<evidence type="ECO:0000256" key="1">
    <source>
        <dbReference type="ARBA" id="ARBA00006700"/>
    </source>
</evidence>
<evidence type="ECO:0000313" key="7">
    <source>
        <dbReference type="EMBL" id="KFD59872.1"/>
    </source>
</evidence>
<dbReference type="InterPro" id="IPR013025">
    <property type="entry name" value="Ribosomal_uL23-like"/>
</dbReference>
<dbReference type="GO" id="GO:0005840">
    <property type="term" value="C:ribosome"/>
    <property type="evidence" value="ECO:0007669"/>
    <property type="project" value="UniProtKB-KW"/>
</dbReference>
<dbReference type="SUPFAM" id="SSF54189">
    <property type="entry name" value="Ribosomal proteins S24e, L23 and L15e"/>
    <property type="match status" value="1"/>
</dbReference>
<accession>A0A085MRM6</accession>
<keyword evidence="4" id="KW-0689">Ribosomal protein</keyword>
<evidence type="ECO:0000256" key="2">
    <source>
        <dbReference type="ARBA" id="ARBA00022730"/>
    </source>
</evidence>
<keyword evidence="3" id="KW-0694">RNA-binding</keyword>
<dbReference type="AlphaFoldDB" id="A0A085MRM6"/>
<dbReference type="EMBL" id="KL367723">
    <property type="protein sequence ID" value="KFD59872.1"/>
    <property type="molecule type" value="Genomic_DNA"/>
</dbReference>
<dbReference type="InterPro" id="IPR012677">
    <property type="entry name" value="Nucleotide-bd_a/b_plait_sf"/>
</dbReference>
<dbReference type="GO" id="GO:0003735">
    <property type="term" value="F:structural constituent of ribosome"/>
    <property type="evidence" value="ECO:0007669"/>
    <property type="project" value="InterPro"/>
</dbReference>
<dbReference type="Proteomes" id="UP000030758">
    <property type="component" value="Unassembled WGS sequence"/>
</dbReference>
<evidence type="ECO:0000256" key="4">
    <source>
        <dbReference type="ARBA" id="ARBA00022980"/>
    </source>
</evidence>
<dbReference type="GO" id="GO:0019843">
    <property type="term" value="F:rRNA binding"/>
    <property type="evidence" value="ECO:0007669"/>
    <property type="project" value="UniProtKB-KW"/>
</dbReference>
<feature type="region of interest" description="Disordered" evidence="6">
    <location>
        <begin position="1"/>
        <end position="42"/>
    </location>
</feature>
<dbReference type="NCBIfam" id="NF011118">
    <property type="entry name" value="PRK14548.1"/>
    <property type="match status" value="1"/>
</dbReference>
<protein>
    <submittedName>
        <fullName evidence="7">Uncharacterized protein</fullName>
    </submittedName>
</protein>
<dbReference type="GO" id="GO:0006412">
    <property type="term" value="P:translation"/>
    <property type="evidence" value="ECO:0007669"/>
    <property type="project" value="InterPro"/>
</dbReference>
<organism evidence="7">
    <name type="scientific">Trichuris suis</name>
    <name type="common">pig whipworm</name>
    <dbReference type="NCBI Taxonomy" id="68888"/>
    <lineage>
        <taxon>Eukaryota</taxon>
        <taxon>Metazoa</taxon>
        <taxon>Ecdysozoa</taxon>
        <taxon>Nematoda</taxon>
        <taxon>Enoplea</taxon>
        <taxon>Dorylaimia</taxon>
        <taxon>Trichinellida</taxon>
        <taxon>Trichuridae</taxon>
        <taxon>Trichuris</taxon>
    </lineage>
</organism>
<dbReference type="PANTHER" id="PTHR11620">
    <property type="entry name" value="60S RIBOSOMAL PROTEIN L23A"/>
    <property type="match status" value="1"/>
</dbReference>
<gene>
    <name evidence="7" type="ORF">M514_13738</name>
</gene>
<feature type="compositionally biased region" description="Basic and acidic residues" evidence="6">
    <location>
        <begin position="27"/>
        <end position="42"/>
    </location>
</feature>
<dbReference type="FunFam" id="3.30.70.330:FF:000035">
    <property type="entry name" value="60S ribosomal protein L23a"/>
    <property type="match status" value="1"/>
</dbReference>
<evidence type="ECO:0000256" key="6">
    <source>
        <dbReference type="SAM" id="MobiDB-lite"/>
    </source>
</evidence>
<dbReference type="Pfam" id="PF03939">
    <property type="entry name" value="Ribosomal_L23eN"/>
    <property type="match status" value="1"/>
</dbReference>
<dbReference type="GO" id="GO:1990904">
    <property type="term" value="C:ribonucleoprotein complex"/>
    <property type="evidence" value="ECO:0007669"/>
    <property type="project" value="UniProtKB-KW"/>
</dbReference>
<name>A0A085MRM6_9BILA</name>
<proteinExistence type="inferred from homology"/>
<dbReference type="InterPro" id="IPR012678">
    <property type="entry name" value="Ribosomal_uL23/eL15/eS24_sf"/>
</dbReference>
<comment type="similarity">
    <text evidence="1">Belongs to the universal ribosomal protein uL23 family.</text>
</comment>
<keyword evidence="2" id="KW-0699">rRNA-binding</keyword>
<evidence type="ECO:0000256" key="3">
    <source>
        <dbReference type="ARBA" id="ARBA00022884"/>
    </source>
</evidence>
<keyword evidence="5" id="KW-0687">Ribonucleoprotein</keyword>
<sequence>MSSKPGKKKVQAETKQVRQKAIKSPSKRTEPKKQKIVPKEKEARAVKKALAVKKKIVKSARTTFKRKVRTSVRFRRPRTFRPKRSPKYLRKSAPRRNRLDYFSVIKHPLTTESSMKKIEDNNTLVFLVHLKANKPLIKDAVKKLYCIDADKVNTLIRPDGQKKAYVHLATDVDALDIANKIGII</sequence>
<dbReference type="OrthoDB" id="1267328at2759"/>
<evidence type="ECO:0000256" key="5">
    <source>
        <dbReference type="ARBA" id="ARBA00023274"/>
    </source>
</evidence>